<dbReference type="PROSITE" id="PS51384">
    <property type="entry name" value="FAD_FR"/>
    <property type="match status" value="1"/>
</dbReference>
<evidence type="ECO:0000313" key="11">
    <source>
        <dbReference type="Proteomes" id="UP000184440"/>
    </source>
</evidence>
<dbReference type="CDD" id="cd00207">
    <property type="entry name" value="fer2"/>
    <property type="match status" value="1"/>
</dbReference>
<dbReference type="PROSITE" id="PS51085">
    <property type="entry name" value="2FE2S_FER_2"/>
    <property type="match status" value="1"/>
</dbReference>
<reference evidence="10 11" key="1">
    <citation type="submission" date="2016-11" db="EMBL/GenBank/DDBJ databases">
        <authorList>
            <person name="Jaros S."/>
            <person name="Januszkiewicz K."/>
            <person name="Wedrychowicz H."/>
        </authorList>
    </citation>
    <scope>NUCLEOTIDE SEQUENCE [LARGE SCALE GENOMIC DNA]</scope>
    <source>
        <strain evidence="10 11">DSM 46144</strain>
    </source>
</reference>
<dbReference type="InterPro" id="IPR001041">
    <property type="entry name" value="2Fe-2S_ferredoxin-type"/>
</dbReference>
<accession>A0A1M7RAW1</accession>
<evidence type="ECO:0000256" key="1">
    <source>
        <dbReference type="ARBA" id="ARBA00001974"/>
    </source>
</evidence>
<evidence type="ECO:0000259" key="8">
    <source>
        <dbReference type="PROSITE" id="PS51085"/>
    </source>
</evidence>
<dbReference type="Gene3D" id="3.40.50.80">
    <property type="entry name" value="Nucleotide-binding domain of ferredoxin-NADP reductase (FNR) module"/>
    <property type="match status" value="1"/>
</dbReference>
<gene>
    <name evidence="10" type="ORF">SAMN05443668_10997</name>
</gene>
<comment type="cofactor">
    <cofactor evidence="1">
        <name>FAD</name>
        <dbReference type="ChEBI" id="CHEBI:57692"/>
    </cofactor>
</comment>
<evidence type="ECO:0000256" key="4">
    <source>
        <dbReference type="ARBA" id="ARBA00022723"/>
    </source>
</evidence>
<organism evidence="10 11">
    <name type="scientific">Cryptosporangium aurantiacum</name>
    <dbReference type="NCBI Taxonomy" id="134849"/>
    <lineage>
        <taxon>Bacteria</taxon>
        <taxon>Bacillati</taxon>
        <taxon>Actinomycetota</taxon>
        <taxon>Actinomycetes</taxon>
        <taxon>Cryptosporangiales</taxon>
        <taxon>Cryptosporangiaceae</taxon>
        <taxon>Cryptosporangium</taxon>
    </lineage>
</organism>
<dbReference type="PROSITE" id="PS00197">
    <property type="entry name" value="2FE2S_FER_1"/>
    <property type="match status" value="1"/>
</dbReference>
<dbReference type="GO" id="GO:0046872">
    <property type="term" value="F:metal ion binding"/>
    <property type="evidence" value="ECO:0007669"/>
    <property type="project" value="UniProtKB-KW"/>
</dbReference>
<dbReference type="RefSeq" id="WP_073260716.1">
    <property type="nucleotide sequence ID" value="NZ_FRCS01000009.1"/>
</dbReference>
<dbReference type="EMBL" id="FRCS01000009">
    <property type="protein sequence ID" value="SHN43269.1"/>
    <property type="molecule type" value="Genomic_DNA"/>
</dbReference>
<keyword evidence="6" id="KW-0408">Iron</keyword>
<keyword evidence="4" id="KW-0479">Metal-binding</keyword>
<dbReference type="CDD" id="cd06185">
    <property type="entry name" value="PDR_like"/>
    <property type="match status" value="1"/>
</dbReference>
<keyword evidence="5" id="KW-0560">Oxidoreductase</keyword>
<feature type="domain" description="2Fe-2S ferredoxin-type" evidence="8">
    <location>
        <begin position="240"/>
        <end position="325"/>
    </location>
</feature>
<dbReference type="PANTHER" id="PTHR47354:SF1">
    <property type="entry name" value="CARNITINE MONOOXYGENASE REDUCTASE SUBUNIT"/>
    <property type="match status" value="1"/>
</dbReference>
<proteinExistence type="predicted"/>
<dbReference type="Proteomes" id="UP000184440">
    <property type="component" value="Unassembled WGS sequence"/>
</dbReference>
<name>A0A1M7RAW1_9ACTN</name>
<dbReference type="InterPro" id="IPR050415">
    <property type="entry name" value="MRET"/>
</dbReference>
<dbReference type="STRING" id="134849.SAMN05443668_10997"/>
<dbReference type="GO" id="GO:0016491">
    <property type="term" value="F:oxidoreductase activity"/>
    <property type="evidence" value="ECO:0007669"/>
    <property type="project" value="UniProtKB-KW"/>
</dbReference>
<dbReference type="GO" id="GO:0051537">
    <property type="term" value="F:2 iron, 2 sulfur cluster binding"/>
    <property type="evidence" value="ECO:0007669"/>
    <property type="project" value="UniProtKB-KW"/>
</dbReference>
<dbReference type="SUPFAM" id="SSF63380">
    <property type="entry name" value="Riboflavin synthase domain-like"/>
    <property type="match status" value="1"/>
</dbReference>
<dbReference type="PANTHER" id="PTHR47354">
    <property type="entry name" value="NADH OXIDOREDUCTASE HCR"/>
    <property type="match status" value="1"/>
</dbReference>
<evidence type="ECO:0000313" key="10">
    <source>
        <dbReference type="EMBL" id="SHN43269.1"/>
    </source>
</evidence>
<evidence type="ECO:0000259" key="9">
    <source>
        <dbReference type="PROSITE" id="PS51384"/>
    </source>
</evidence>
<dbReference type="InterPro" id="IPR017927">
    <property type="entry name" value="FAD-bd_FR_type"/>
</dbReference>
<evidence type="ECO:0000256" key="3">
    <source>
        <dbReference type="ARBA" id="ARBA00022714"/>
    </source>
</evidence>
<feature type="domain" description="FAD-binding FR-type" evidence="9">
    <location>
        <begin position="13"/>
        <end position="115"/>
    </location>
</feature>
<sequence>MPAAAHALLPSSTGLSALRVAAKTPLADGVCGLTLVAPDGGRLPDWTPGAHLDVLLPGDVTRQYSLCGDRWNPTSYRVAVLRELAGRGGSAYVHDTLSIGDLVGVGGPRNNFPLVPAAHYVFVAGGIGITPILPMIQHAELLGTPWTLLYGGRTRSSMAFLPELAAYGDRVRIRPQDEYGLLDLASTLESMPAGAKVYCCGPGPLLDAIEASCSTLAPGTLRTERFVPKEQGPPVRSTPFAVELERSGVTVTVAPGTSVLEAMAAAGVPVLSSCRQGTCGTCETAVLDGVPDHRDSLLTDAERAAGRSMFVCVSRSCGDRLVLDA</sequence>
<evidence type="ECO:0000256" key="7">
    <source>
        <dbReference type="ARBA" id="ARBA00023014"/>
    </source>
</evidence>
<dbReference type="SUPFAM" id="SSF52343">
    <property type="entry name" value="Ferredoxin reductase-like, C-terminal NADP-linked domain"/>
    <property type="match status" value="1"/>
</dbReference>
<dbReference type="OrthoDB" id="502624at2"/>
<keyword evidence="2" id="KW-0285">Flavoprotein</keyword>
<protein>
    <submittedName>
        <fullName evidence="10">Ferredoxin-NADP reductase</fullName>
    </submittedName>
</protein>
<dbReference type="Gene3D" id="2.40.30.10">
    <property type="entry name" value="Translation factors"/>
    <property type="match status" value="1"/>
</dbReference>
<dbReference type="InterPro" id="IPR006058">
    <property type="entry name" value="2Fe2S_fd_BS"/>
</dbReference>
<dbReference type="SUPFAM" id="SSF54292">
    <property type="entry name" value="2Fe-2S ferredoxin-like"/>
    <property type="match status" value="1"/>
</dbReference>
<keyword evidence="3" id="KW-0001">2Fe-2S</keyword>
<dbReference type="InterPro" id="IPR017938">
    <property type="entry name" value="Riboflavin_synthase-like_b-brl"/>
</dbReference>
<keyword evidence="11" id="KW-1185">Reference proteome</keyword>
<dbReference type="InterPro" id="IPR012675">
    <property type="entry name" value="Beta-grasp_dom_sf"/>
</dbReference>
<evidence type="ECO:0000256" key="2">
    <source>
        <dbReference type="ARBA" id="ARBA00022630"/>
    </source>
</evidence>
<dbReference type="AlphaFoldDB" id="A0A1M7RAW1"/>
<dbReference type="InterPro" id="IPR039261">
    <property type="entry name" value="FNR_nucleotide-bd"/>
</dbReference>
<evidence type="ECO:0000256" key="6">
    <source>
        <dbReference type="ARBA" id="ARBA00023004"/>
    </source>
</evidence>
<dbReference type="InterPro" id="IPR036010">
    <property type="entry name" value="2Fe-2S_ferredoxin-like_sf"/>
</dbReference>
<dbReference type="Gene3D" id="3.10.20.30">
    <property type="match status" value="1"/>
</dbReference>
<keyword evidence="7" id="KW-0411">Iron-sulfur</keyword>
<dbReference type="Pfam" id="PF00111">
    <property type="entry name" value="Fer2"/>
    <property type="match status" value="1"/>
</dbReference>
<dbReference type="PRINTS" id="PR00409">
    <property type="entry name" value="PHDIOXRDTASE"/>
</dbReference>
<evidence type="ECO:0000256" key="5">
    <source>
        <dbReference type="ARBA" id="ARBA00023002"/>
    </source>
</evidence>